<reference evidence="1" key="1">
    <citation type="submission" date="2023-03" db="EMBL/GenBank/DDBJ databases">
        <title>Chromosome-level genomes of two armyworms, Mythimna separata and Mythimna loreyi, provide insights into the biosynthesis and reception of sex pheromones.</title>
        <authorList>
            <person name="Zhao H."/>
        </authorList>
    </citation>
    <scope>NUCLEOTIDE SEQUENCE</scope>
    <source>
        <strain evidence="1">BeijingLab</strain>
    </source>
</reference>
<organism evidence="1 2">
    <name type="scientific">Mythimna loreyi</name>
    <dbReference type="NCBI Taxonomy" id="667449"/>
    <lineage>
        <taxon>Eukaryota</taxon>
        <taxon>Metazoa</taxon>
        <taxon>Ecdysozoa</taxon>
        <taxon>Arthropoda</taxon>
        <taxon>Hexapoda</taxon>
        <taxon>Insecta</taxon>
        <taxon>Pterygota</taxon>
        <taxon>Neoptera</taxon>
        <taxon>Endopterygota</taxon>
        <taxon>Lepidoptera</taxon>
        <taxon>Glossata</taxon>
        <taxon>Ditrysia</taxon>
        <taxon>Noctuoidea</taxon>
        <taxon>Noctuidae</taxon>
        <taxon>Noctuinae</taxon>
        <taxon>Hadenini</taxon>
        <taxon>Mythimna</taxon>
    </lineage>
</organism>
<keyword evidence="2" id="KW-1185">Reference proteome</keyword>
<proteinExistence type="predicted"/>
<dbReference type="EMBL" id="CM056777">
    <property type="protein sequence ID" value="KAJ8737788.1"/>
    <property type="molecule type" value="Genomic_DNA"/>
</dbReference>
<accession>A0ACC2RCA7</accession>
<protein>
    <submittedName>
        <fullName evidence="1">Uncharacterized protein</fullName>
    </submittedName>
</protein>
<sequence length="587" mass="67370">MYPDTVRVMQFVLSLALVASSEAFFMKWGSDSQSQSSAQKAWAQALPPNLSPGYRYQYTYTPYESRKVYQIQPPQYQQPEMVQQNLQPIPISIPAGSSLTPVSLQHVQLVPCMCPVAPEEADKLKEQVGPGPYMAQTYQPAYTVPQKVSGGEQETAKAEAAFRTTVDLLLPESSEVAVKITLNFFTDASLWSFESFVEQILDVLLYFDRGQTTLFNMILTDIHYVLFTDVKAETRHRMRVFYNLLLSPHWVIDNKQLLPFVTRLLDFFTYTISKEDGRSCPYAYLRKGFEVCLRRIFERVGNVYRMLIITTMLNWFSVVNLNQEDVLEFSTLLDHAADFYQVHVYSESFGEGLIEHVLVTLVGSNAATTSLVGCRLLLKFLDRQDNAQYLIVPTLFYEFSQVRLKLGQYDPKDKFFIRQHREKLNLYLLQAVRLHGTNIVNLKTIYSIMCCIVLEVPCGLTAAAAACMSMAVQNLALNDENIPAPCRYWMHAVVVSVMSLICWVHKAPVLYTYVNHIVSRRAKEAPQLNPPMMYFYKIGRHHVTWNKPTLFFEDWELRYALWKHFQGGQTVAKNKLDKKASKLSSRS</sequence>
<gene>
    <name evidence="1" type="ORF">PYW08_000383</name>
</gene>
<evidence type="ECO:0000313" key="1">
    <source>
        <dbReference type="EMBL" id="KAJ8737788.1"/>
    </source>
</evidence>
<name>A0ACC2RCA7_9NEOP</name>
<comment type="caution">
    <text evidence="1">The sequence shown here is derived from an EMBL/GenBank/DDBJ whole genome shotgun (WGS) entry which is preliminary data.</text>
</comment>
<dbReference type="Proteomes" id="UP001231649">
    <property type="component" value="Chromosome 1"/>
</dbReference>
<evidence type="ECO:0000313" key="2">
    <source>
        <dbReference type="Proteomes" id="UP001231649"/>
    </source>
</evidence>